<evidence type="ECO:0000256" key="1">
    <source>
        <dbReference type="SAM" id="SignalP"/>
    </source>
</evidence>
<protein>
    <recommendedName>
        <fullName evidence="4">Secreted protein containing DUF1552</fullName>
    </recommendedName>
</protein>
<evidence type="ECO:0000313" key="2">
    <source>
        <dbReference type="EMBL" id="APZ93794.1"/>
    </source>
</evidence>
<dbReference type="EMBL" id="CP017641">
    <property type="protein sequence ID" value="APZ93794.1"/>
    <property type="molecule type" value="Genomic_DNA"/>
</dbReference>
<evidence type="ECO:0000313" key="3">
    <source>
        <dbReference type="Proteomes" id="UP000187735"/>
    </source>
</evidence>
<dbReference type="Pfam" id="PF07586">
    <property type="entry name" value="HXXSHH"/>
    <property type="match status" value="1"/>
</dbReference>
<dbReference type="OrthoDB" id="9146593at2"/>
<dbReference type="STRING" id="1891926.Fuma_03412"/>
<gene>
    <name evidence="2" type="ORF">Fuma_03412</name>
</gene>
<feature type="signal peptide" evidence="1">
    <location>
        <begin position="1"/>
        <end position="38"/>
    </location>
</feature>
<keyword evidence="3" id="KW-1185">Reference proteome</keyword>
<keyword evidence="1" id="KW-0732">Signal</keyword>
<reference evidence="2 3" key="1">
    <citation type="journal article" date="2016" name="Front. Microbiol.">
        <title>Fuerstia marisgermanicae gen. nov., sp. nov., an Unusual Member of the Phylum Planctomycetes from the German Wadden Sea.</title>
        <authorList>
            <person name="Kohn T."/>
            <person name="Heuer A."/>
            <person name="Jogler M."/>
            <person name="Vollmers J."/>
            <person name="Boedeker C."/>
            <person name="Bunk B."/>
            <person name="Rast P."/>
            <person name="Borchert D."/>
            <person name="Glockner I."/>
            <person name="Freese H.M."/>
            <person name="Klenk H.P."/>
            <person name="Overmann J."/>
            <person name="Kaster A.K."/>
            <person name="Rohde M."/>
            <person name="Wiegand S."/>
            <person name="Jogler C."/>
        </authorList>
    </citation>
    <scope>NUCLEOTIDE SEQUENCE [LARGE SCALE GENOMIC DNA]</scope>
    <source>
        <strain evidence="2 3">NH11</strain>
    </source>
</reference>
<name>A0A1P8WIB0_9PLAN</name>
<dbReference type="RefSeq" id="WP_077025201.1">
    <property type="nucleotide sequence ID" value="NZ_CP017641.1"/>
</dbReference>
<dbReference type="Proteomes" id="UP000187735">
    <property type="component" value="Chromosome"/>
</dbReference>
<sequence length="429" mass="46783" precursor="true">MKNVYFGFQRQLHRRTLLRGAGISMALPWLTAMRSAFAGTEESTAPRRFVAMTLGLGLVGDNLNPTTAGRDYEPSLYLKPLQDLRDRFTVISGSSHPDVTGGHRAEASILTANPVGSSGKAKNSISLDQYMAKHLGDATRFSSLVLSSSGSNSPCYTENGSMIPAQSSPSRLFTQLFVDDSPKEQIRQAERVREGRSIMDLVGEDAKRLSKQLGHGDKDRLDAYFTSVRDLEQRMAASEAWARRPKPKVDVPKPVDIGNGNDFVGRQRLMSDMIRLALETDSTRFITYHLGGSGGVVPLAGVDEGYHSLSHHGKAEEKLEQLALVEAEIVASWGQFLRDLTVNGEQGSSVLDNTCVLLTSNLGNASNHDNRNMPVLLAGGHFKHGQHLAFDKKNNYPLPNLFVNLLQQVGLETDQFASSTGTVTGLETA</sequence>
<dbReference type="InterPro" id="IPR011447">
    <property type="entry name" value="DUF1552"/>
</dbReference>
<feature type="chain" id="PRO_5013043493" description="Secreted protein containing DUF1552" evidence="1">
    <location>
        <begin position="39"/>
        <end position="429"/>
    </location>
</feature>
<organism evidence="2 3">
    <name type="scientific">Fuerstiella marisgermanici</name>
    <dbReference type="NCBI Taxonomy" id="1891926"/>
    <lineage>
        <taxon>Bacteria</taxon>
        <taxon>Pseudomonadati</taxon>
        <taxon>Planctomycetota</taxon>
        <taxon>Planctomycetia</taxon>
        <taxon>Planctomycetales</taxon>
        <taxon>Planctomycetaceae</taxon>
        <taxon>Fuerstiella</taxon>
    </lineage>
</organism>
<evidence type="ECO:0008006" key="4">
    <source>
        <dbReference type="Google" id="ProtNLM"/>
    </source>
</evidence>
<dbReference type="KEGG" id="fmr:Fuma_03412"/>
<accession>A0A1P8WIB0</accession>
<dbReference type="AlphaFoldDB" id="A0A1P8WIB0"/>
<proteinExistence type="predicted"/>